<sequence>MNSNLADCNEMKKRTIIAISVVILAGLIGAWNLYRVIYPQHVINVDGKTLNLGQVYSQHLLTTVVITADGETILTVTAPINTVVKQLTTKLKSEVDEVNHSLPVGAKMRLATAYFNADITLHFSTIATYSGQHYAAISMPLEAVTVTYTANDQLQFDDIIELAQRYQNKTQQTFNDNYNFIK</sequence>
<dbReference type="AlphaFoldDB" id="A0A2T3KBA0"/>
<evidence type="ECO:0000256" key="1">
    <source>
        <dbReference type="SAM" id="Phobius"/>
    </source>
</evidence>
<keyword evidence="1" id="KW-1133">Transmembrane helix</keyword>
<dbReference type="Proteomes" id="UP000241426">
    <property type="component" value="Unassembled WGS sequence"/>
</dbReference>
<reference evidence="2 3" key="1">
    <citation type="submission" date="2018-01" db="EMBL/GenBank/DDBJ databases">
        <title>Whole genome sequencing of Histamine producing bacteria.</title>
        <authorList>
            <person name="Butler K."/>
        </authorList>
    </citation>
    <scope>NUCLEOTIDE SEQUENCE [LARGE SCALE GENOMIC DNA]</scope>
    <source>
        <strain evidence="2 3">FS-7.2</strain>
    </source>
</reference>
<feature type="transmembrane region" description="Helical" evidence="1">
    <location>
        <begin position="16"/>
        <end position="34"/>
    </location>
</feature>
<evidence type="ECO:0000313" key="2">
    <source>
        <dbReference type="EMBL" id="PSU90875.1"/>
    </source>
</evidence>
<gene>
    <name evidence="2" type="ORF">C9J27_23545</name>
</gene>
<dbReference type="EMBL" id="PYNF01000040">
    <property type="protein sequence ID" value="PSU90875.1"/>
    <property type="molecule type" value="Genomic_DNA"/>
</dbReference>
<keyword evidence="1" id="KW-0812">Transmembrane</keyword>
<organism evidence="2 3">
    <name type="scientific">Photobacterium kishitanii</name>
    <dbReference type="NCBI Taxonomy" id="318456"/>
    <lineage>
        <taxon>Bacteria</taxon>
        <taxon>Pseudomonadati</taxon>
        <taxon>Pseudomonadota</taxon>
        <taxon>Gammaproteobacteria</taxon>
        <taxon>Vibrionales</taxon>
        <taxon>Vibrionaceae</taxon>
        <taxon>Photobacterium</taxon>
    </lineage>
</organism>
<keyword evidence="1" id="KW-0472">Membrane</keyword>
<accession>A0A2T3KBA0</accession>
<dbReference type="RefSeq" id="WP_107290124.1">
    <property type="nucleotide sequence ID" value="NZ_PYNF01000040.1"/>
</dbReference>
<protein>
    <submittedName>
        <fullName evidence="2">Uncharacterized protein</fullName>
    </submittedName>
</protein>
<evidence type="ECO:0000313" key="3">
    <source>
        <dbReference type="Proteomes" id="UP000241426"/>
    </source>
</evidence>
<name>A0A2T3KBA0_9GAMM</name>
<proteinExistence type="predicted"/>
<comment type="caution">
    <text evidence="2">The sequence shown here is derived from an EMBL/GenBank/DDBJ whole genome shotgun (WGS) entry which is preliminary data.</text>
</comment>